<sequence length="660" mass="76358">MHHLNNALSKLNSVFHSTWTTALSSVLSSDNINDVNNKLAAQVAILGIINRISNEFYKELNLSIVSGEYVNDLTISDTKISEIESFISLQAVFDVPRFPNMLQYYQDIFAEGFLQPIRLNLLQYRALLKVVGRHIAHQPGSSMLFHEIADPPPTSRRFTTTATKLSELFNFNVKVAEIDHTLSFEKNTFKQLLLLQHKLKNFAIASDELELISDKCDFLLYKLSFRLEQSNKKFHYVIDFNYSTLTLKEVNRFSKYTDIIKGHYGKNATVIAFNQRSANAQGKLDTTPTTLNLDEYHSLIKKIKDVDKNVESLNKLNTNYSLAYNQRILGALSDFDRRAYDIDMCYIENNLFSLELERKLITLDNWESKLQTYTTRAESLNNSNFFPFYKIIAEFLVPEIEKQFKINNEESLKVINKLLDKYDKYLTSLIINATICEETDYIAFQTDYATSLTPIRLSSGFTYNCFVSSSFVLPIEYTKFKDEIDIYKTKLTKFRAMYDIQDLLQTDHKTIQEVKEEIEKTDKRHIEILSIFSALVLFVSNEVQIFSKLTKLSDAIIYSLSFAYGLGLFVLLIWFITRSEGVRKTRITNTHKLIFGVFALGFILQVTFLRYPHLFKSERDNKIDNLSFKIDSAKKELSLDTAIQKLVKKDTLRTKVAQKK</sequence>
<dbReference type="STRING" id="332999.SAMN04488511_11498"/>
<name>A0A1I0TU00_9SPHI</name>
<dbReference type="RefSeq" id="WP_090985861.1">
    <property type="nucleotide sequence ID" value="NZ_FOJM01000014.1"/>
</dbReference>
<keyword evidence="1" id="KW-0812">Transmembrane</keyword>
<keyword evidence="1" id="KW-0472">Membrane</keyword>
<organism evidence="2 3">
    <name type="scientific">Pedobacter suwonensis</name>
    <dbReference type="NCBI Taxonomy" id="332999"/>
    <lineage>
        <taxon>Bacteria</taxon>
        <taxon>Pseudomonadati</taxon>
        <taxon>Bacteroidota</taxon>
        <taxon>Sphingobacteriia</taxon>
        <taxon>Sphingobacteriales</taxon>
        <taxon>Sphingobacteriaceae</taxon>
        <taxon>Pedobacter</taxon>
    </lineage>
</organism>
<accession>A0A1I0TU00</accession>
<dbReference type="OrthoDB" id="891298at2"/>
<protein>
    <submittedName>
        <fullName evidence="2">Uncharacterized protein</fullName>
    </submittedName>
</protein>
<dbReference type="AlphaFoldDB" id="A0A1I0TU00"/>
<evidence type="ECO:0000313" key="2">
    <source>
        <dbReference type="EMBL" id="SFA55157.1"/>
    </source>
</evidence>
<feature type="transmembrane region" description="Helical" evidence="1">
    <location>
        <begin position="593"/>
        <end position="611"/>
    </location>
</feature>
<gene>
    <name evidence="2" type="ORF">SAMN04488511_11498</name>
</gene>
<reference evidence="3" key="1">
    <citation type="submission" date="2016-10" db="EMBL/GenBank/DDBJ databases">
        <authorList>
            <person name="Varghese N."/>
            <person name="Submissions S."/>
        </authorList>
    </citation>
    <scope>NUCLEOTIDE SEQUENCE [LARGE SCALE GENOMIC DNA]</scope>
    <source>
        <strain evidence="3">DSM 18130</strain>
    </source>
</reference>
<evidence type="ECO:0000313" key="3">
    <source>
        <dbReference type="Proteomes" id="UP000198836"/>
    </source>
</evidence>
<evidence type="ECO:0000256" key="1">
    <source>
        <dbReference type="SAM" id="Phobius"/>
    </source>
</evidence>
<keyword evidence="3" id="KW-1185">Reference proteome</keyword>
<keyword evidence="1" id="KW-1133">Transmembrane helix</keyword>
<proteinExistence type="predicted"/>
<feature type="transmembrane region" description="Helical" evidence="1">
    <location>
        <begin position="555"/>
        <end position="577"/>
    </location>
</feature>
<dbReference type="Proteomes" id="UP000198836">
    <property type="component" value="Unassembled WGS sequence"/>
</dbReference>
<dbReference type="EMBL" id="FOJM01000014">
    <property type="protein sequence ID" value="SFA55157.1"/>
    <property type="molecule type" value="Genomic_DNA"/>
</dbReference>